<evidence type="ECO:0000259" key="1">
    <source>
        <dbReference type="Pfam" id="PF00535"/>
    </source>
</evidence>
<evidence type="ECO:0000313" key="2">
    <source>
        <dbReference type="EMBL" id="MBD9698926.1"/>
    </source>
</evidence>
<protein>
    <submittedName>
        <fullName evidence="2">Glycosyltransferase family 2 protein</fullName>
    </submittedName>
</protein>
<reference evidence="2 3" key="1">
    <citation type="submission" date="2020-09" db="EMBL/GenBank/DDBJ databases">
        <title>Flavimobilis rhizosphaerae sp. nov., isolated from rhizosphere soil of Spartina alterniflora.</title>
        <authorList>
            <person name="Hanqin C."/>
        </authorList>
    </citation>
    <scope>NUCLEOTIDE SEQUENCE [LARGE SCALE GENOMIC DNA]</scope>
    <source>
        <strain evidence="2 3">GY 10621</strain>
    </source>
</reference>
<evidence type="ECO:0000313" key="3">
    <source>
        <dbReference type="Proteomes" id="UP000642107"/>
    </source>
</evidence>
<dbReference type="Proteomes" id="UP000642107">
    <property type="component" value="Unassembled WGS sequence"/>
</dbReference>
<dbReference type="CDD" id="cd00761">
    <property type="entry name" value="Glyco_tranf_GTA_type"/>
    <property type="match status" value="1"/>
</dbReference>
<dbReference type="InterPro" id="IPR029044">
    <property type="entry name" value="Nucleotide-diphossugar_trans"/>
</dbReference>
<gene>
    <name evidence="2" type="ORF">IGS67_05380</name>
</gene>
<dbReference type="Gene3D" id="3.90.550.10">
    <property type="entry name" value="Spore Coat Polysaccharide Biosynthesis Protein SpsA, Chain A"/>
    <property type="match status" value="1"/>
</dbReference>
<feature type="domain" description="Glycosyltransferase 2-like" evidence="1">
    <location>
        <begin position="8"/>
        <end position="167"/>
    </location>
</feature>
<organism evidence="2 3">
    <name type="scientific">Flavimobilis rhizosphaerae</name>
    <dbReference type="NCBI Taxonomy" id="2775421"/>
    <lineage>
        <taxon>Bacteria</taxon>
        <taxon>Bacillati</taxon>
        <taxon>Actinomycetota</taxon>
        <taxon>Actinomycetes</taxon>
        <taxon>Micrococcales</taxon>
        <taxon>Jonesiaceae</taxon>
        <taxon>Flavimobilis</taxon>
    </lineage>
</organism>
<proteinExistence type="predicted"/>
<dbReference type="RefSeq" id="WP_192278583.1">
    <property type="nucleotide sequence ID" value="NZ_JACZDF010000002.1"/>
</dbReference>
<comment type="caution">
    <text evidence="2">The sequence shown here is derived from an EMBL/GenBank/DDBJ whole genome shotgun (WGS) entry which is preliminary data.</text>
</comment>
<dbReference type="EMBL" id="JACZDF010000002">
    <property type="protein sequence ID" value="MBD9698926.1"/>
    <property type="molecule type" value="Genomic_DNA"/>
</dbReference>
<name>A0ABR9DP87_9MICO</name>
<sequence>MNEPEVDVVVAVHTPERRVERAVLSVVLTEAPVRVTVVCHGTPLEPIAERLGVLAEDPRVRLLPYVDGVPSPAGPFNAGLDAATAPWVSVLGSDDVLEVGAIDSWLALAARTGAEAVLPRLRHAEGAVVPTPPARPRRTRGLDLVRDRLAYRTAPLGLLSRAALDRLGLRMTPGLPSGEDLAPSTLLWAGARGVAFDRRGPAYVIGADAAERVTLTVRPVADDLAPVLDLVARPALRAADARVRAAVAAKLVRIHILAAVHNRRTTGLDDADRAALAEGADAVVALAPTVLDVLSRAERDLLDAIAAGATTEQLVRLSDRRRRHGTPATLVPRDLRCALAREAPLRLMAASVLVR</sequence>
<accession>A0ABR9DP87</accession>
<dbReference type="Pfam" id="PF00535">
    <property type="entry name" value="Glycos_transf_2"/>
    <property type="match status" value="1"/>
</dbReference>
<keyword evidence="3" id="KW-1185">Reference proteome</keyword>
<dbReference type="InterPro" id="IPR001173">
    <property type="entry name" value="Glyco_trans_2-like"/>
</dbReference>
<dbReference type="SUPFAM" id="SSF53448">
    <property type="entry name" value="Nucleotide-diphospho-sugar transferases"/>
    <property type="match status" value="1"/>
</dbReference>